<dbReference type="EMBL" id="LXQA010503408">
    <property type="protein sequence ID" value="MCI55894.1"/>
    <property type="molecule type" value="Genomic_DNA"/>
</dbReference>
<feature type="compositionally biased region" description="Basic and acidic residues" evidence="1">
    <location>
        <begin position="43"/>
        <end position="55"/>
    </location>
</feature>
<keyword evidence="3" id="KW-1185">Reference proteome</keyword>
<name>A0A392T5U1_9FABA</name>
<protein>
    <submittedName>
        <fullName evidence="2">Uncharacterized protein</fullName>
    </submittedName>
</protein>
<proteinExistence type="predicted"/>
<comment type="caution">
    <text evidence="2">The sequence shown here is derived from an EMBL/GenBank/DDBJ whole genome shotgun (WGS) entry which is preliminary data.</text>
</comment>
<evidence type="ECO:0000313" key="3">
    <source>
        <dbReference type="Proteomes" id="UP000265520"/>
    </source>
</evidence>
<sequence length="55" mass="5977">MHGNEKMVVDDVWGLEKAIGVKFNSDNANMFSALTRASKGKKGPLDAERGVRGRS</sequence>
<reference evidence="2 3" key="1">
    <citation type="journal article" date="2018" name="Front. Plant Sci.">
        <title>Red Clover (Trifolium pratense) and Zigzag Clover (T. medium) - A Picture of Genomic Similarities and Differences.</title>
        <authorList>
            <person name="Dluhosova J."/>
            <person name="Istvanek J."/>
            <person name="Nedelnik J."/>
            <person name="Repkova J."/>
        </authorList>
    </citation>
    <scope>NUCLEOTIDE SEQUENCE [LARGE SCALE GENOMIC DNA]</scope>
    <source>
        <strain evidence="3">cv. 10/8</strain>
        <tissue evidence="2">Leaf</tissue>
    </source>
</reference>
<feature type="region of interest" description="Disordered" evidence="1">
    <location>
        <begin position="35"/>
        <end position="55"/>
    </location>
</feature>
<dbReference type="AlphaFoldDB" id="A0A392T5U1"/>
<evidence type="ECO:0000256" key="1">
    <source>
        <dbReference type="SAM" id="MobiDB-lite"/>
    </source>
</evidence>
<feature type="non-terminal residue" evidence="2">
    <location>
        <position position="55"/>
    </location>
</feature>
<dbReference type="Proteomes" id="UP000265520">
    <property type="component" value="Unassembled WGS sequence"/>
</dbReference>
<evidence type="ECO:0000313" key="2">
    <source>
        <dbReference type="EMBL" id="MCI55894.1"/>
    </source>
</evidence>
<accession>A0A392T5U1</accession>
<organism evidence="2 3">
    <name type="scientific">Trifolium medium</name>
    <dbReference type="NCBI Taxonomy" id="97028"/>
    <lineage>
        <taxon>Eukaryota</taxon>
        <taxon>Viridiplantae</taxon>
        <taxon>Streptophyta</taxon>
        <taxon>Embryophyta</taxon>
        <taxon>Tracheophyta</taxon>
        <taxon>Spermatophyta</taxon>
        <taxon>Magnoliopsida</taxon>
        <taxon>eudicotyledons</taxon>
        <taxon>Gunneridae</taxon>
        <taxon>Pentapetalae</taxon>
        <taxon>rosids</taxon>
        <taxon>fabids</taxon>
        <taxon>Fabales</taxon>
        <taxon>Fabaceae</taxon>
        <taxon>Papilionoideae</taxon>
        <taxon>50 kb inversion clade</taxon>
        <taxon>NPAAA clade</taxon>
        <taxon>Hologalegina</taxon>
        <taxon>IRL clade</taxon>
        <taxon>Trifolieae</taxon>
        <taxon>Trifolium</taxon>
    </lineage>
</organism>